<proteinExistence type="predicted"/>
<reference evidence="1" key="1">
    <citation type="submission" date="2022-09" db="EMBL/GenBank/DDBJ databases">
        <title>Aureispira anguillicida sp. nov., isolated from Leptocephalus of Japanese eel Anguilla japonica.</title>
        <authorList>
            <person name="Yuasa K."/>
            <person name="Mekata T."/>
            <person name="Ikunari K."/>
        </authorList>
    </citation>
    <scope>NUCLEOTIDE SEQUENCE</scope>
    <source>
        <strain evidence="1">EL160426</strain>
    </source>
</reference>
<organism evidence="1 2">
    <name type="scientific">Aureispira anguillae</name>
    <dbReference type="NCBI Taxonomy" id="2864201"/>
    <lineage>
        <taxon>Bacteria</taxon>
        <taxon>Pseudomonadati</taxon>
        <taxon>Bacteroidota</taxon>
        <taxon>Saprospiria</taxon>
        <taxon>Saprospirales</taxon>
        <taxon>Saprospiraceae</taxon>
        <taxon>Aureispira</taxon>
    </lineage>
</organism>
<name>A0A915YCI5_9BACT</name>
<dbReference type="Proteomes" id="UP001060919">
    <property type="component" value="Chromosome"/>
</dbReference>
<dbReference type="AlphaFoldDB" id="A0A915YCI5"/>
<gene>
    <name evidence="1" type="ORF">AsAng_0012730</name>
</gene>
<sequence length="60" mass="6884">MGFNPTYCWKWFSSKIGMAAEKMTMEVSIRLIDGNGLIDMVNSSIKHNMSKSYFNIDKDT</sequence>
<dbReference type="EMBL" id="AP026867">
    <property type="protein sequence ID" value="BDS10565.1"/>
    <property type="molecule type" value="Genomic_DNA"/>
</dbReference>
<evidence type="ECO:0000313" key="1">
    <source>
        <dbReference type="EMBL" id="BDS10565.1"/>
    </source>
</evidence>
<evidence type="ECO:0000313" key="2">
    <source>
        <dbReference type="Proteomes" id="UP001060919"/>
    </source>
</evidence>
<protein>
    <submittedName>
        <fullName evidence="1">Uncharacterized protein</fullName>
    </submittedName>
</protein>
<dbReference type="RefSeq" id="WP_407655315.1">
    <property type="nucleotide sequence ID" value="NZ_AP026867.1"/>
</dbReference>
<accession>A0A915YCI5</accession>
<keyword evidence="2" id="KW-1185">Reference proteome</keyword>
<dbReference type="KEGG" id="aup:AsAng_0012730"/>